<proteinExistence type="inferred from homology"/>
<protein>
    <recommendedName>
        <fullName evidence="6">Pre-rRNA-processing protein TSR2</fullName>
    </recommendedName>
</protein>
<feature type="compositionally biased region" description="Basic residues" evidence="3">
    <location>
        <begin position="190"/>
        <end position="199"/>
    </location>
</feature>
<evidence type="ECO:0000313" key="4">
    <source>
        <dbReference type="EMBL" id="RHW68364.1"/>
    </source>
</evidence>
<gene>
    <name evidence="4" type="ORF">DPX39_110023400</name>
</gene>
<name>A0A3L6KVD7_9TRYP</name>
<comment type="caution">
    <text evidence="4">The sequence shown here is derived from an EMBL/GenBank/DDBJ whole genome shotgun (WGS) entry which is preliminary data.</text>
</comment>
<evidence type="ECO:0000313" key="5">
    <source>
        <dbReference type="Proteomes" id="UP000266743"/>
    </source>
</evidence>
<organism evidence="4 5">
    <name type="scientific">Trypanosoma brucei equiperdum</name>
    <dbReference type="NCBI Taxonomy" id="630700"/>
    <lineage>
        <taxon>Eukaryota</taxon>
        <taxon>Discoba</taxon>
        <taxon>Euglenozoa</taxon>
        <taxon>Kinetoplastea</taxon>
        <taxon>Metakinetoplastina</taxon>
        <taxon>Trypanosomatida</taxon>
        <taxon>Trypanosomatidae</taxon>
        <taxon>Trypanosoma</taxon>
    </lineage>
</organism>
<dbReference type="PANTHER" id="PTHR21250">
    <property type="entry name" value="PRE-RRNA-PROCESSING PROTEIN TSR2 HOMOLOG"/>
    <property type="match status" value="1"/>
</dbReference>
<dbReference type="GO" id="GO:0006364">
    <property type="term" value="P:rRNA processing"/>
    <property type="evidence" value="ECO:0007669"/>
    <property type="project" value="UniProtKB-KW"/>
</dbReference>
<accession>A0A3L6KVD7</accession>
<evidence type="ECO:0000256" key="2">
    <source>
        <dbReference type="ARBA" id="ARBA00022552"/>
    </source>
</evidence>
<evidence type="ECO:0008006" key="6">
    <source>
        <dbReference type="Google" id="ProtNLM"/>
    </source>
</evidence>
<comment type="similarity">
    <text evidence="1">Belongs to the TSR2 family.</text>
</comment>
<dbReference type="Pfam" id="PF10273">
    <property type="entry name" value="WGG"/>
    <property type="match status" value="1"/>
</dbReference>
<dbReference type="AlphaFoldDB" id="A0A3L6KVD7"/>
<sequence length="214" mass="24438">MQQQQQVPVGLQLMRQPYRATAEQFQRFIVGLDAVLNQWTALHLVSQHCDLSALTSMYRELVSWFQKDGEVYSDDLEIFFENFFGEARSVIVEDDSMKEVGDVLHDMYCRCCQNDFSTVERYVASLEVYRRVNPVQLSMNVGGADDGDELAGAGAMGNTYDGVVGNEEEEMETMGNGLDMKDEVEGSEQRKKRRSKKRKNAYERDADGWCVVRN</sequence>
<evidence type="ECO:0000256" key="3">
    <source>
        <dbReference type="SAM" id="MobiDB-lite"/>
    </source>
</evidence>
<dbReference type="EMBL" id="QSBY01000011">
    <property type="protein sequence ID" value="RHW68364.1"/>
    <property type="molecule type" value="Genomic_DNA"/>
</dbReference>
<evidence type="ECO:0000256" key="1">
    <source>
        <dbReference type="ARBA" id="ARBA00006524"/>
    </source>
</evidence>
<feature type="compositionally biased region" description="Basic and acidic residues" evidence="3">
    <location>
        <begin position="179"/>
        <end position="189"/>
    </location>
</feature>
<dbReference type="InterPro" id="IPR019398">
    <property type="entry name" value="Pre-rRNA_process_TSR2"/>
</dbReference>
<keyword evidence="2" id="KW-0698">rRNA processing</keyword>
<dbReference type="Proteomes" id="UP000266743">
    <property type="component" value="Chromosome 11"/>
</dbReference>
<feature type="region of interest" description="Disordered" evidence="3">
    <location>
        <begin position="170"/>
        <end position="214"/>
    </location>
</feature>
<reference evidence="4 5" key="1">
    <citation type="submission" date="2018-09" db="EMBL/GenBank/DDBJ databases">
        <title>whole genome sequence of T. equiperdum IVM-t1 strain.</title>
        <authorList>
            <person name="Suganuma K."/>
        </authorList>
    </citation>
    <scope>NUCLEOTIDE SEQUENCE [LARGE SCALE GENOMIC DNA]</scope>
    <source>
        <strain evidence="4 5">IVM-t1</strain>
    </source>
</reference>